<gene>
    <name evidence="2" type="ORF">GMARGA_LOCUS1387</name>
</gene>
<feature type="coiled-coil region" evidence="1">
    <location>
        <begin position="134"/>
        <end position="361"/>
    </location>
</feature>
<evidence type="ECO:0000313" key="3">
    <source>
        <dbReference type="Proteomes" id="UP000789901"/>
    </source>
</evidence>
<keyword evidence="3" id="KW-1185">Reference proteome</keyword>
<proteinExistence type="predicted"/>
<name>A0ABM8VZ83_GIGMA</name>
<comment type="caution">
    <text evidence="2">The sequence shown here is derived from an EMBL/GenBank/DDBJ whole genome shotgun (WGS) entry which is preliminary data.</text>
</comment>
<protein>
    <submittedName>
        <fullName evidence="2">45568_t:CDS:1</fullName>
    </submittedName>
</protein>
<reference evidence="2 3" key="1">
    <citation type="submission" date="2021-06" db="EMBL/GenBank/DDBJ databases">
        <authorList>
            <person name="Kallberg Y."/>
            <person name="Tangrot J."/>
            <person name="Rosling A."/>
        </authorList>
    </citation>
    <scope>NUCLEOTIDE SEQUENCE [LARGE SCALE GENOMIC DNA]</scope>
    <source>
        <strain evidence="2 3">120-4 pot B 10/14</strain>
    </source>
</reference>
<sequence length="494" mass="58718">MNRIHKQAIPDVTFFKDEYERYHQKFPEELIRGISFSNQIKLHNYLRMIRDENHFTNDFLQLLGVIPIVKEVNGKSSSHQDLDNPNQNLILLDNNQFYQLQIRINIKRFTFSNEKLLSILENGYFEFVRKSNIYQTTEKAYEELKIENEALLKNLKDLEINHKKTKKELETSTKENTNLDKKLTLKKREFETANKENANLDKKLTLKEQELETTNKKNANLDKKISIKEQELEAAKKENTNLDKKLKLKEQELETAKKENMNLDKKLTLKEQELETAKKENMNLDKKLTLKEQELETAKKENMKKLSIKEKELEAAKKENVNLNKKLTAKKQNYEESQTKIKDLTKKIELLEKEVKILDKQRIKGEEGKQVILKLKQAYKELSESFGYDEKENLVEPFNYYLKKEQNKLSLCNNHFQYYCLQKNLTTDTGLHPFCNYPEINDSFDLKDNEKLQFTHRLNENNNPISKTINNVKSESVKKSYPLEINDKKYFNQW</sequence>
<evidence type="ECO:0000256" key="1">
    <source>
        <dbReference type="SAM" id="Coils"/>
    </source>
</evidence>
<dbReference type="Proteomes" id="UP000789901">
    <property type="component" value="Unassembled WGS sequence"/>
</dbReference>
<evidence type="ECO:0000313" key="2">
    <source>
        <dbReference type="EMBL" id="CAG8484067.1"/>
    </source>
</evidence>
<dbReference type="EMBL" id="CAJVQB010000357">
    <property type="protein sequence ID" value="CAG8484067.1"/>
    <property type="molecule type" value="Genomic_DNA"/>
</dbReference>
<keyword evidence="1" id="KW-0175">Coiled coil</keyword>
<organism evidence="2 3">
    <name type="scientific">Gigaspora margarita</name>
    <dbReference type="NCBI Taxonomy" id="4874"/>
    <lineage>
        <taxon>Eukaryota</taxon>
        <taxon>Fungi</taxon>
        <taxon>Fungi incertae sedis</taxon>
        <taxon>Mucoromycota</taxon>
        <taxon>Glomeromycotina</taxon>
        <taxon>Glomeromycetes</taxon>
        <taxon>Diversisporales</taxon>
        <taxon>Gigasporaceae</taxon>
        <taxon>Gigaspora</taxon>
    </lineage>
</organism>
<dbReference type="SUPFAM" id="SSF57997">
    <property type="entry name" value="Tropomyosin"/>
    <property type="match status" value="1"/>
</dbReference>
<accession>A0ABM8VZ83</accession>